<evidence type="ECO:0000313" key="2">
    <source>
        <dbReference type="EMBL" id="MPC47991.1"/>
    </source>
</evidence>
<proteinExistence type="predicted"/>
<dbReference type="AlphaFoldDB" id="A0A5B7FKQ0"/>
<gene>
    <name evidence="2" type="ORF">E2C01_041753</name>
</gene>
<protein>
    <recommendedName>
        <fullName evidence="4">Secreted protein</fullName>
    </recommendedName>
</protein>
<accession>A0A5B7FKQ0</accession>
<sequence length="120" mass="12658">MASPFYLFPCPAPLCPTLPLLAAAAAAAAVSAVLTCAGPSGCGVANNCCGDMNAQSLSQFFAARQTMRRSLCRQGHLMLRSPLPPRGPALHLLQQHTSPTQRLAAWLPGTRGRACSEKKR</sequence>
<name>A0A5B7FKQ0_PORTR</name>
<comment type="caution">
    <text evidence="2">The sequence shown here is derived from an EMBL/GenBank/DDBJ whole genome shotgun (WGS) entry which is preliminary data.</text>
</comment>
<reference evidence="2 3" key="1">
    <citation type="submission" date="2019-05" db="EMBL/GenBank/DDBJ databases">
        <title>Another draft genome of Portunus trituberculatus and its Hox gene families provides insights of decapod evolution.</title>
        <authorList>
            <person name="Jeong J.-H."/>
            <person name="Song I."/>
            <person name="Kim S."/>
            <person name="Choi T."/>
            <person name="Kim D."/>
            <person name="Ryu S."/>
            <person name="Kim W."/>
        </authorList>
    </citation>
    <scope>NUCLEOTIDE SEQUENCE [LARGE SCALE GENOMIC DNA]</scope>
    <source>
        <tissue evidence="2">Muscle</tissue>
    </source>
</reference>
<dbReference type="Proteomes" id="UP000324222">
    <property type="component" value="Unassembled WGS sequence"/>
</dbReference>
<dbReference type="EMBL" id="VSRR010008042">
    <property type="protein sequence ID" value="MPC47991.1"/>
    <property type="molecule type" value="Genomic_DNA"/>
</dbReference>
<keyword evidence="1" id="KW-0732">Signal</keyword>
<organism evidence="2 3">
    <name type="scientific">Portunus trituberculatus</name>
    <name type="common">Swimming crab</name>
    <name type="synonym">Neptunus trituberculatus</name>
    <dbReference type="NCBI Taxonomy" id="210409"/>
    <lineage>
        <taxon>Eukaryota</taxon>
        <taxon>Metazoa</taxon>
        <taxon>Ecdysozoa</taxon>
        <taxon>Arthropoda</taxon>
        <taxon>Crustacea</taxon>
        <taxon>Multicrustacea</taxon>
        <taxon>Malacostraca</taxon>
        <taxon>Eumalacostraca</taxon>
        <taxon>Eucarida</taxon>
        <taxon>Decapoda</taxon>
        <taxon>Pleocyemata</taxon>
        <taxon>Brachyura</taxon>
        <taxon>Eubrachyura</taxon>
        <taxon>Portunoidea</taxon>
        <taxon>Portunidae</taxon>
        <taxon>Portuninae</taxon>
        <taxon>Portunus</taxon>
    </lineage>
</organism>
<evidence type="ECO:0000256" key="1">
    <source>
        <dbReference type="SAM" id="SignalP"/>
    </source>
</evidence>
<feature type="chain" id="PRO_5022803195" description="Secreted protein" evidence="1">
    <location>
        <begin position="33"/>
        <end position="120"/>
    </location>
</feature>
<evidence type="ECO:0008006" key="4">
    <source>
        <dbReference type="Google" id="ProtNLM"/>
    </source>
</evidence>
<feature type="signal peptide" evidence="1">
    <location>
        <begin position="1"/>
        <end position="32"/>
    </location>
</feature>
<keyword evidence="3" id="KW-1185">Reference proteome</keyword>
<evidence type="ECO:0000313" key="3">
    <source>
        <dbReference type="Proteomes" id="UP000324222"/>
    </source>
</evidence>